<dbReference type="SMART" id="SM00636">
    <property type="entry name" value="Glyco_18"/>
    <property type="match status" value="1"/>
</dbReference>
<evidence type="ECO:0000313" key="11">
    <source>
        <dbReference type="Proteomes" id="UP000320300"/>
    </source>
</evidence>
<evidence type="ECO:0000256" key="8">
    <source>
        <dbReference type="SAM" id="SignalP"/>
    </source>
</evidence>
<dbReference type="Pfam" id="PF00704">
    <property type="entry name" value="Glyco_hydro_18"/>
    <property type="match status" value="1"/>
</dbReference>
<dbReference type="InterPro" id="IPR017853">
    <property type="entry name" value="GH"/>
</dbReference>
<dbReference type="GO" id="GO:0005975">
    <property type="term" value="P:carbohydrate metabolic process"/>
    <property type="evidence" value="ECO:0007669"/>
    <property type="project" value="InterPro"/>
</dbReference>
<name>A0A521FDI2_9SPHI</name>
<keyword evidence="5 6" id="KW-0326">Glycosidase</keyword>
<dbReference type="SUPFAM" id="SSF54556">
    <property type="entry name" value="Chitinase insertion domain"/>
    <property type="match status" value="1"/>
</dbReference>
<keyword evidence="11" id="KW-1185">Reference proteome</keyword>
<evidence type="ECO:0000313" key="10">
    <source>
        <dbReference type="EMBL" id="SMO94268.1"/>
    </source>
</evidence>
<dbReference type="Gene3D" id="3.20.20.80">
    <property type="entry name" value="Glycosidases"/>
    <property type="match status" value="1"/>
</dbReference>
<evidence type="ECO:0000256" key="3">
    <source>
        <dbReference type="ARBA" id="ARBA00022801"/>
    </source>
</evidence>
<feature type="signal peptide" evidence="8">
    <location>
        <begin position="1"/>
        <end position="29"/>
    </location>
</feature>
<dbReference type="GO" id="GO:0008843">
    <property type="term" value="F:endochitinase activity"/>
    <property type="evidence" value="ECO:0007669"/>
    <property type="project" value="UniProtKB-EC"/>
</dbReference>
<dbReference type="InterPro" id="IPR001223">
    <property type="entry name" value="Glyco_hydro18_cat"/>
</dbReference>
<gene>
    <name evidence="10" type="ORF">SAMN06265348_111171</name>
</gene>
<dbReference type="CDD" id="cd06548">
    <property type="entry name" value="GH18_chitinase"/>
    <property type="match status" value="1"/>
</dbReference>
<comment type="similarity">
    <text evidence="7">Belongs to the glycosyl hydrolase 18 family.</text>
</comment>
<dbReference type="PANTHER" id="PTHR11177:SF317">
    <property type="entry name" value="CHITINASE 12-RELATED"/>
    <property type="match status" value="1"/>
</dbReference>
<evidence type="ECO:0000256" key="6">
    <source>
        <dbReference type="RuleBase" id="RU000489"/>
    </source>
</evidence>
<evidence type="ECO:0000256" key="4">
    <source>
        <dbReference type="ARBA" id="ARBA00023024"/>
    </source>
</evidence>
<keyword evidence="4" id="KW-0624">Polysaccharide degradation</keyword>
<dbReference type="GO" id="GO:0008061">
    <property type="term" value="F:chitin binding"/>
    <property type="evidence" value="ECO:0007669"/>
    <property type="project" value="InterPro"/>
</dbReference>
<dbReference type="GO" id="GO:0006032">
    <property type="term" value="P:chitin catabolic process"/>
    <property type="evidence" value="ECO:0007669"/>
    <property type="project" value="UniProtKB-KW"/>
</dbReference>
<evidence type="ECO:0000256" key="2">
    <source>
        <dbReference type="ARBA" id="ARBA00012729"/>
    </source>
</evidence>
<accession>A0A521FDI2</accession>
<keyword evidence="4" id="KW-0119">Carbohydrate metabolism</keyword>
<dbReference type="PANTHER" id="PTHR11177">
    <property type="entry name" value="CHITINASE"/>
    <property type="match status" value="1"/>
</dbReference>
<evidence type="ECO:0000256" key="7">
    <source>
        <dbReference type="RuleBase" id="RU004453"/>
    </source>
</evidence>
<dbReference type="EC" id="3.2.1.14" evidence="2"/>
<keyword evidence="8" id="KW-0732">Signal</keyword>
<dbReference type="AlphaFoldDB" id="A0A521FDI2"/>
<dbReference type="RefSeq" id="WP_246101666.1">
    <property type="nucleotide sequence ID" value="NZ_CBCSJO010000001.1"/>
</dbReference>
<keyword evidence="4" id="KW-0146">Chitin degradation</keyword>
<dbReference type="InterPro" id="IPR001579">
    <property type="entry name" value="Glyco_hydro_18_chit_AS"/>
</dbReference>
<dbReference type="InterPro" id="IPR050314">
    <property type="entry name" value="Glycosyl_Hydrlase_18"/>
</dbReference>
<feature type="domain" description="GH18" evidence="9">
    <location>
        <begin position="37"/>
        <end position="382"/>
    </location>
</feature>
<evidence type="ECO:0000256" key="1">
    <source>
        <dbReference type="ARBA" id="ARBA00000822"/>
    </source>
</evidence>
<comment type="catalytic activity">
    <reaction evidence="1">
        <text>Random endo-hydrolysis of N-acetyl-beta-D-glucosaminide (1-&gt;4)-beta-linkages in chitin and chitodextrins.</text>
        <dbReference type="EC" id="3.2.1.14"/>
    </reaction>
</comment>
<keyword evidence="3 6" id="KW-0378">Hydrolase</keyword>
<evidence type="ECO:0000259" key="9">
    <source>
        <dbReference type="PROSITE" id="PS51910"/>
    </source>
</evidence>
<dbReference type="Gene3D" id="3.10.50.10">
    <property type="match status" value="1"/>
</dbReference>
<sequence length="382" mass="42905">MKIKNFVCLNVMAFLAVLLLSGTGFSAKAQGPKHKKYVVIGYVGGYRGLVDTNLVNASKLTHINYAFVNVQHNRAWLTNLKTDSTNFRNLNKLKLKNPDLKILISIGGWAWSGNFSDAVLSDTSRRAFAQSAVDIIRKYSLDGVDIDWEYPAQVGAGNKFRPEDKQNYTLMFEALRAELNVAEKQTGKKLLLTTAVGGFKRFLDLTEMGRAQVYLDYINLMTYDYLQDSLKLSVHHTNLYGSKMYKGNDNADQTVADYIAAGVPASKLVMGLAFYGRSSIVAENTQNGLGVKTTGTAQGGGYTLIRDSLINKQGFKYFRDKEAKAPYLYNPSTRQFISFDDEWSVKNKADYVKDKKMGGVMFWEYTSDQKEYLLDEVNKVLK</sequence>
<dbReference type="InterPro" id="IPR011583">
    <property type="entry name" value="Chitinase_II/V-like_cat"/>
</dbReference>
<dbReference type="PROSITE" id="PS51910">
    <property type="entry name" value="GH18_2"/>
    <property type="match status" value="1"/>
</dbReference>
<proteinExistence type="inferred from homology"/>
<reference evidence="10 11" key="1">
    <citation type="submission" date="2017-05" db="EMBL/GenBank/DDBJ databases">
        <authorList>
            <person name="Varghese N."/>
            <person name="Submissions S."/>
        </authorList>
    </citation>
    <scope>NUCLEOTIDE SEQUENCE [LARGE SCALE GENOMIC DNA]</scope>
    <source>
        <strain evidence="10 11">DSM 19036</strain>
    </source>
</reference>
<dbReference type="PROSITE" id="PS01095">
    <property type="entry name" value="GH18_1"/>
    <property type="match status" value="1"/>
</dbReference>
<protein>
    <recommendedName>
        <fullName evidence="2">chitinase</fullName>
        <ecNumber evidence="2">3.2.1.14</ecNumber>
    </recommendedName>
</protein>
<organism evidence="10 11">
    <name type="scientific">Pedobacter westerhofensis</name>
    <dbReference type="NCBI Taxonomy" id="425512"/>
    <lineage>
        <taxon>Bacteria</taxon>
        <taxon>Pseudomonadati</taxon>
        <taxon>Bacteroidota</taxon>
        <taxon>Sphingobacteriia</taxon>
        <taxon>Sphingobacteriales</taxon>
        <taxon>Sphingobacteriaceae</taxon>
        <taxon>Pedobacter</taxon>
    </lineage>
</organism>
<evidence type="ECO:0000256" key="5">
    <source>
        <dbReference type="ARBA" id="ARBA00023295"/>
    </source>
</evidence>
<dbReference type="SUPFAM" id="SSF51445">
    <property type="entry name" value="(Trans)glycosidases"/>
    <property type="match status" value="1"/>
</dbReference>
<feature type="chain" id="PRO_5022099070" description="chitinase" evidence="8">
    <location>
        <begin position="30"/>
        <end position="382"/>
    </location>
</feature>
<dbReference type="Proteomes" id="UP000320300">
    <property type="component" value="Unassembled WGS sequence"/>
</dbReference>
<dbReference type="EMBL" id="FXTN01000011">
    <property type="protein sequence ID" value="SMO94268.1"/>
    <property type="molecule type" value="Genomic_DNA"/>
</dbReference>
<dbReference type="InterPro" id="IPR029070">
    <property type="entry name" value="Chitinase_insertion_sf"/>
</dbReference>